<dbReference type="Gene3D" id="3.40.50.300">
    <property type="entry name" value="P-loop containing nucleotide triphosphate hydrolases"/>
    <property type="match status" value="1"/>
</dbReference>
<dbReference type="TCDB" id="3.A.7.16.1">
    <property type="family name" value="the type iv (conjugal dna-protein transfer or virb) secretory pathway (ivsp) family"/>
</dbReference>
<keyword evidence="3" id="KW-1185">Reference proteome</keyword>
<dbReference type="CDD" id="cd01127">
    <property type="entry name" value="TrwB_TraG_TraD_VirD4"/>
    <property type="match status" value="1"/>
</dbReference>
<evidence type="ECO:0000259" key="1">
    <source>
        <dbReference type="Pfam" id="PF19044"/>
    </source>
</evidence>
<dbReference type="InterPro" id="IPR053155">
    <property type="entry name" value="F-pilin_assembly_TraC"/>
</dbReference>
<dbReference type="HOGENOM" id="CLU_007815_1_0_0"/>
<evidence type="ECO:0000313" key="2">
    <source>
        <dbReference type="EMBL" id="CAF24154.1"/>
    </source>
</evidence>
<dbReference type="PANTHER" id="PTHR38467">
    <property type="match status" value="1"/>
</dbReference>
<protein>
    <recommendedName>
        <fullName evidence="1">TraG P-loop domain-containing protein</fullName>
    </recommendedName>
</protein>
<dbReference type="OrthoDB" id="9804380at2"/>
<dbReference type="PANTHER" id="PTHR38467:SF1">
    <property type="entry name" value="CONJUGATIVE TRANSFER: ASSEMBLY"/>
    <property type="match status" value="1"/>
</dbReference>
<dbReference type="InterPro" id="IPR025955">
    <property type="entry name" value="TraC/Conjuga_ATPase"/>
</dbReference>
<accession>Q6MB95</accession>
<dbReference type="KEGG" id="pcu:PC_RS06880"/>
<dbReference type="SUPFAM" id="SSF52540">
    <property type="entry name" value="P-loop containing nucleoside triphosphate hydrolases"/>
    <property type="match status" value="1"/>
</dbReference>
<name>Q6MB95_PARUW</name>
<dbReference type="eggNOG" id="COG3451">
    <property type="taxonomic scope" value="Bacteria"/>
</dbReference>
<dbReference type="NCBIfam" id="TIGR02746">
    <property type="entry name" value="TraC-F-type"/>
    <property type="match status" value="1"/>
</dbReference>
<dbReference type="RefSeq" id="WP_011175979.1">
    <property type="nucleotide sequence ID" value="NC_005861.2"/>
</dbReference>
<evidence type="ECO:0000313" key="3">
    <source>
        <dbReference type="Proteomes" id="UP000000529"/>
    </source>
</evidence>
<dbReference type="InterPro" id="IPR014117">
    <property type="entry name" value="TraC-F-type"/>
</dbReference>
<dbReference type="AlphaFoldDB" id="Q6MB95"/>
<feature type="domain" description="TraG P-loop" evidence="1">
    <location>
        <begin position="461"/>
        <end position="823"/>
    </location>
</feature>
<dbReference type="Proteomes" id="UP000000529">
    <property type="component" value="Chromosome"/>
</dbReference>
<proteinExistence type="predicted"/>
<reference evidence="2 3" key="1">
    <citation type="journal article" date="2004" name="Science">
        <title>Illuminating the evolutionary history of chlamydiae.</title>
        <authorList>
            <person name="Horn M."/>
            <person name="Collingro A."/>
            <person name="Schmitz-Esser S."/>
            <person name="Beier C.L."/>
            <person name="Purkhold U."/>
            <person name="Fartmann B."/>
            <person name="Brandt P."/>
            <person name="Nyakatura G.J."/>
            <person name="Droege M."/>
            <person name="Frishman D."/>
            <person name="Rattei T."/>
            <person name="Mewes H."/>
            <person name="Wagner M."/>
        </authorList>
    </citation>
    <scope>NUCLEOTIDE SEQUENCE [LARGE SCALE GENOMIC DNA]</scope>
    <source>
        <strain evidence="2 3">UWE25</strain>
    </source>
</reference>
<organism evidence="2 3">
    <name type="scientific">Protochlamydia amoebophila (strain UWE25)</name>
    <dbReference type="NCBI Taxonomy" id="264201"/>
    <lineage>
        <taxon>Bacteria</taxon>
        <taxon>Pseudomonadati</taxon>
        <taxon>Chlamydiota</taxon>
        <taxon>Chlamydiia</taxon>
        <taxon>Parachlamydiales</taxon>
        <taxon>Parachlamydiaceae</taxon>
        <taxon>Candidatus Protochlamydia</taxon>
    </lineage>
</organism>
<gene>
    <name evidence="2" type="ORF">PC_RS06880</name>
</gene>
<dbReference type="STRING" id="264201.pc1430"/>
<dbReference type="Pfam" id="PF11130">
    <property type="entry name" value="TraC_F_IV"/>
    <property type="match status" value="1"/>
</dbReference>
<dbReference type="InterPro" id="IPR027417">
    <property type="entry name" value="P-loop_NTPase"/>
</dbReference>
<dbReference type="InterPro" id="IPR043964">
    <property type="entry name" value="P-loop_TraG"/>
</dbReference>
<dbReference type="Pfam" id="PF19044">
    <property type="entry name" value="P-loop_TraG"/>
    <property type="match status" value="1"/>
</dbReference>
<dbReference type="Gene3D" id="1.10.8.730">
    <property type="match status" value="1"/>
</dbReference>
<sequence>MRSFLQKLGNIVAGLFGESPFSFSSDTAQALPSDPYPSATPLSAYLSYDVYDEDNELFINKKSLGFAIEMLPLVGSDHAAQKNIQSLFDEVLEEGESIQCLLWTDHRIDPFLNFWEEPRKQKGGIFAKIAHQRVKTFRHHKQFFPSLFRFVLSYTVPFKGDLQTNAPLIQKMKAKKEKCLRILRALSRSARVWKPIDLMDVVGGMCQFSFSTEAVTPLWNPYQSLASQIPRGTSLEIQEGQLKANRPSPLAFKSFRVVDFPEFWSLSQMQHLIGDVERDSFRLLCPFYLHWAVHCPSQQLAEQKFKVREKFVEKQGQSSMFLKMVPQLADELKEIQYARKEIYQGARYVWTNLSVGIWSSPDNLVHSEEILKGIFRNNRFTLVENQAFPLAAFLSALPLSLAESVKGLKNLNFFRTTLNRECGNYVPLQGEWYGTLKSSGILLAGRRGQLMNWNPFDNDHGNYNITVVGRSGSGKSVFMQELIFNGLGTGAKVFVLDVGRSFDKLCQALEGQMIEFSRQSTICLNPFTKFPLNNVNELNDCIILLKSIIANMADSINGMSSEQMSLIEESIKEVWKLKGCEASLTDVANWLKQHEDVQARKIGRMLFPYTIDGVFGHYFEGKNNVDFTNPFVLIELEELKEKKELQAVVLQLLILTITDQAFLGDRKTRFYICVDEAWDLLRANQTGPFIETLARRLRKYNGSLIVGTQQLEDFDSYPGAKAAYANSDWACFLPQDDKTIATLKAESKMPEGKIQAIENLNTLHGVYSEVLICQGKSYSTHRFWLDSFSNLLYSTQAADFSRLQKLREQGKSLEEAIEELVQEKACHS</sequence>
<dbReference type="EMBL" id="BX908798">
    <property type="protein sequence ID" value="CAF24154.1"/>
    <property type="molecule type" value="Genomic_DNA"/>
</dbReference>